<organism evidence="4 5">
    <name type="scientific">Mucor circinelloides f. lusitanicus</name>
    <name type="common">Mucor racemosus var. lusitanicus</name>
    <dbReference type="NCBI Taxonomy" id="29924"/>
    <lineage>
        <taxon>Eukaryota</taxon>
        <taxon>Fungi</taxon>
        <taxon>Fungi incertae sedis</taxon>
        <taxon>Mucoromycota</taxon>
        <taxon>Mucoromycotina</taxon>
        <taxon>Mucoromycetes</taxon>
        <taxon>Mucorales</taxon>
        <taxon>Mucorineae</taxon>
        <taxon>Mucoraceae</taxon>
        <taxon>Mucor</taxon>
    </lineage>
</organism>
<keyword evidence="2" id="KW-0732">Signal</keyword>
<evidence type="ECO:0000313" key="5">
    <source>
        <dbReference type="Proteomes" id="UP000469890"/>
    </source>
</evidence>
<name>A0A8H4F5J5_MUCCL</name>
<feature type="chain" id="PRO_5034163971" description="Choice-of-anchor A domain-containing protein" evidence="2">
    <location>
        <begin position="23"/>
        <end position="634"/>
    </location>
</feature>
<feature type="compositionally biased region" description="Low complexity" evidence="1">
    <location>
        <begin position="434"/>
        <end position="449"/>
    </location>
</feature>
<feature type="domain" description="Choice-of-anchor A" evidence="3">
    <location>
        <begin position="51"/>
        <end position="332"/>
    </location>
</feature>
<protein>
    <recommendedName>
        <fullName evidence="3">Choice-of-anchor A domain-containing protein</fullName>
    </recommendedName>
</protein>
<proteinExistence type="predicted"/>
<dbReference type="Proteomes" id="UP000469890">
    <property type="component" value="Unassembled WGS sequence"/>
</dbReference>
<evidence type="ECO:0000256" key="1">
    <source>
        <dbReference type="SAM" id="MobiDB-lite"/>
    </source>
</evidence>
<feature type="compositionally biased region" description="Acidic residues" evidence="1">
    <location>
        <begin position="620"/>
        <end position="634"/>
    </location>
</feature>
<dbReference type="AlphaFoldDB" id="A0A8H4F5J5"/>
<feature type="region of interest" description="Disordered" evidence="1">
    <location>
        <begin position="432"/>
        <end position="464"/>
    </location>
</feature>
<feature type="region of interest" description="Disordered" evidence="1">
    <location>
        <begin position="570"/>
        <end position="634"/>
    </location>
</feature>
<feature type="compositionally biased region" description="Basic and acidic residues" evidence="1">
    <location>
        <begin position="571"/>
        <end position="588"/>
    </location>
</feature>
<reference evidence="4 5" key="1">
    <citation type="submission" date="2019-09" db="EMBL/GenBank/DDBJ databases">
        <authorList>
            <consortium name="DOE Joint Genome Institute"/>
            <person name="Mondo S.J."/>
            <person name="Navarro-Mendoza M.I."/>
            <person name="Perez-Arques C."/>
            <person name="Panchal S."/>
            <person name="Nicolas F.E."/>
            <person name="Ganguly P."/>
            <person name="Pangilinan J."/>
            <person name="Grigoriev I."/>
            <person name="Heitman J."/>
            <person name="Sanya K."/>
            <person name="Garre V."/>
        </authorList>
    </citation>
    <scope>NUCLEOTIDE SEQUENCE [LARGE SCALE GENOMIC DNA]</scope>
    <source>
        <strain evidence="4 5">MU402</strain>
    </source>
</reference>
<feature type="signal peptide" evidence="2">
    <location>
        <begin position="1"/>
        <end position="22"/>
    </location>
</feature>
<dbReference type="NCBIfam" id="TIGR04215">
    <property type="entry name" value="choice_anch_A"/>
    <property type="match status" value="1"/>
</dbReference>
<evidence type="ECO:0000259" key="3">
    <source>
        <dbReference type="Pfam" id="PF20597"/>
    </source>
</evidence>
<evidence type="ECO:0000256" key="2">
    <source>
        <dbReference type="SAM" id="SignalP"/>
    </source>
</evidence>
<dbReference type="EMBL" id="JAAECE010000001">
    <property type="protein sequence ID" value="KAF1807001.1"/>
    <property type="molecule type" value="Genomic_DNA"/>
</dbReference>
<sequence length="634" mass="69753">MARALSLVVSVLLVSSSSLVAAGLGRGTRRLLSRDVLDDFEECTGSEWETDLLTRFTGIFFGDFYTGGDKDIWGALAVEGNMHAPNYIVNLDHGADCSAVNSFNSYGLVVGGTVDTFNTNVHGSAYIAGGGTVEEVLELDDGCFVTDQKGTGIFDFALVKELLQNSNQNFAEHPPTAILENNAGLTELRDNQLTHYEILTFHTCQSTSCSMDKDLESNPDHIFFNKGSWNGVHSFDVNPDKTYILNIPVTDGATFTLTTPHPSQGFYPCNLIYNLYPVGPDGKYLPTGSFTFHRKNSDNLLGFVLAPLGHILDGNTGNFAGTVVGLDYTWQNLNSGAEIKDYRAGGADCDYYEGCIPDHVTTTPTPVFPTSESTSTSTSTRTRTRTWSLTRPPNLFSRSRTTTLTYDTIVIPTIGATLIDVETTTRTRTRTRTRTTVVSDSSTTFTTDTIETEVSTETETTTETETIPIFTETSCPSDNTHIVTIDSTETDFFDSTTEFVTVTEPAHTTTLTVTTDIFTATETDSIISVTDYATTTKRKLYLKPVTRTRTECIDNICGTVTVTEGSSETCYEDHHHGHHHGPGEKCEEGGDDYDNDDDDDDDEDEKKHYHGKGNKKNYDDDGDEDEEDKDNDYY</sequence>
<feature type="region of interest" description="Disordered" evidence="1">
    <location>
        <begin position="363"/>
        <end position="392"/>
    </location>
</feature>
<gene>
    <name evidence="4" type="ORF">FB192DRAFT_1432303</name>
</gene>
<dbReference type="InterPro" id="IPR026588">
    <property type="entry name" value="Choice_anch_A"/>
</dbReference>
<accession>A0A8H4F5J5</accession>
<evidence type="ECO:0000313" key="4">
    <source>
        <dbReference type="EMBL" id="KAF1807001.1"/>
    </source>
</evidence>
<comment type="caution">
    <text evidence="4">The sequence shown here is derived from an EMBL/GenBank/DDBJ whole genome shotgun (WGS) entry which is preliminary data.</text>
</comment>
<dbReference type="Pfam" id="PF20597">
    <property type="entry name" value="pAdhesive_15"/>
    <property type="match status" value="1"/>
</dbReference>
<feature type="compositionally biased region" description="Acidic residues" evidence="1">
    <location>
        <begin position="589"/>
        <end position="604"/>
    </location>
</feature>
<feature type="compositionally biased region" description="Acidic residues" evidence="1">
    <location>
        <begin position="450"/>
        <end position="462"/>
    </location>
</feature>